<dbReference type="Pfam" id="PF20340">
    <property type="entry name" value="DUF6635"/>
    <property type="match status" value="1"/>
</dbReference>
<dbReference type="OrthoDB" id="9342581at2"/>
<organism evidence="2 3">
    <name type="scientific">Oceanococcus atlanticus</name>
    <dbReference type="NCBI Taxonomy" id="1317117"/>
    <lineage>
        <taxon>Bacteria</taxon>
        <taxon>Pseudomonadati</taxon>
        <taxon>Pseudomonadota</taxon>
        <taxon>Gammaproteobacteria</taxon>
        <taxon>Chromatiales</taxon>
        <taxon>Oceanococcaceae</taxon>
        <taxon>Oceanococcus</taxon>
    </lineage>
</organism>
<dbReference type="STRING" id="1317117.ATO7_10542"/>
<keyword evidence="1" id="KW-0472">Membrane</keyword>
<keyword evidence="1" id="KW-1133">Transmembrane helix</keyword>
<comment type="caution">
    <text evidence="2">The sequence shown here is derived from an EMBL/GenBank/DDBJ whole genome shotgun (WGS) entry which is preliminary data.</text>
</comment>
<feature type="transmembrane region" description="Helical" evidence="1">
    <location>
        <begin position="183"/>
        <end position="207"/>
    </location>
</feature>
<feature type="transmembrane region" description="Helical" evidence="1">
    <location>
        <begin position="118"/>
        <end position="136"/>
    </location>
</feature>
<dbReference type="InterPro" id="IPR046575">
    <property type="entry name" value="DUF6635"/>
</dbReference>
<evidence type="ECO:0000256" key="1">
    <source>
        <dbReference type="SAM" id="Phobius"/>
    </source>
</evidence>
<evidence type="ECO:0000313" key="2">
    <source>
        <dbReference type="EMBL" id="ORE87474.1"/>
    </source>
</evidence>
<sequence length="260" mass="29563">MAKAVASFCARHFSWRGAWSLNRQALGLDLLRAPLNVFYAPLWVLLQISAQLLAWLGLQRTARIVRELPSGLATRVQQRVRQAITDELIRPRWGNTLDTSQQRIVALNLMRYQAARNAMADISANLAVLVSGMLLFRQFTPGGLSLGQHTGDALTQHWAISHFWAGESLGRLWYGWFPVDTPLWLSFTAIALVMVMIALTAALSGLLMDPVQHALGWHRRRLNRLLNAIDKDLQTQQAHHYQPREPFWARAFDALDWLRL</sequence>
<proteinExistence type="predicted"/>
<gene>
    <name evidence="2" type="ORF">ATO7_10542</name>
</gene>
<name>A0A1Y1SFL5_9GAMM</name>
<dbReference type="Proteomes" id="UP000192342">
    <property type="component" value="Unassembled WGS sequence"/>
</dbReference>
<dbReference type="RefSeq" id="WP_083561703.1">
    <property type="nucleotide sequence ID" value="NZ_AQQV01000002.1"/>
</dbReference>
<accession>A0A1Y1SFL5</accession>
<keyword evidence="3" id="KW-1185">Reference proteome</keyword>
<keyword evidence="1" id="KW-0812">Transmembrane</keyword>
<protein>
    <submittedName>
        <fullName evidence="2">Uncharacterized protein</fullName>
    </submittedName>
</protein>
<dbReference type="EMBL" id="AQQV01000002">
    <property type="protein sequence ID" value="ORE87474.1"/>
    <property type="molecule type" value="Genomic_DNA"/>
</dbReference>
<dbReference type="AlphaFoldDB" id="A0A1Y1SFL5"/>
<evidence type="ECO:0000313" key="3">
    <source>
        <dbReference type="Proteomes" id="UP000192342"/>
    </source>
</evidence>
<reference evidence="2 3" key="1">
    <citation type="submission" date="2013-04" db="EMBL/GenBank/DDBJ databases">
        <title>Oceanococcus atlanticus 22II-S10r2 Genome Sequencing.</title>
        <authorList>
            <person name="Lai Q."/>
            <person name="Li G."/>
            <person name="Shao Z."/>
        </authorList>
    </citation>
    <scope>NUCLEOTIDE SEQUENCE [LARGE SCALE GENOMIC DNA]</scope>
    <source>
        <strain evidence="2 3">22II-S10r2</strain>
    </source>
</reference>
<feature type="transmembrane region" description="Helical" evidence="1">
    <location>
        <begin position="38"/>
        <end position="58"/>
    </location>
</feature>